<reference evidence="1" key="2">
    <citation type="submission" date="2020-11" db="EMBL/GenBank/DDBJ databases">
        <authorList>
            <person name="McCartney M.A."/>
            <person name="Auch B."/>
            <person name="Kono T."/>
            <person name="Mallez S."/>
            <person name="Becker A."/>
            <person name="Gohl D.M."/>
            <person name="Silverstein K.A.T."/>
            <person name="Koren S."/>
            <person name="Bechman K.B."/>
            <person name="Herman A."/>
            <person name="Abrahante J.E."/>
            <person name="Garbe J."/>
        </authorList>
    </citation>
    <scope>NUCLEOTIDE SEQUENCE</scope>
    <source>
        <strain evidence="1">Duluth1</strain>
        <tissue evidence="1">Whole animal</tissue>
    </source>
</reference>
<evidence type="ECO:0000313" key="2">
    <source>
        <dbReference type="Proteomes" id="UP000828390"/>
    </source>
</evidence>
<organism evidence="1 2">
    <name type="scientific">Dreissena polymorpha</name>
    <name type="common">Zebra mussel</name>
    <name type="synonym">Mytilus polymorpha</name>
    <dbReference type="NCBI Taxonomy" id="45954"/>
    <lineage>
        <taxon>Eukaryota</taxon>
        <taxon>Metazoa</taxon>
        <taxon>Spiralia</taxon>
        <taxon>Lophotrochozoa</taxon>
        <taxon>Mollusca</taxon>
        <taxon>Bivalvia</taxon>
        <taxon>Autobranchia</taxon>
        <taxon>Heteroconchia</taxon>
        <taxon>Euheterodonta</taxon>
        <taxon>Imparidentia</taxon>
        <taxon>Neoheterodontei</taxon>
        <taxon>Myida</taxon>
        <taxon>Dreissenoidea</taxon>
        <taxon>Dreissenidae</taxon>
        <taxon>Dreissena</taxon>
    </lineage>
</organism>
<sequence>MWPGWGWNPGSSDFWSSSLPTELVSVLSQPVNGTKDHELHDGSLTHAEMFNVWFMSPAELFNVYFFSQAELFNVYFVSQVELFNLYFVSQAELFNVFFQAEMFNVYFVSQAEMFNVYFVSQAEMFNVYFVSQTEMFNVYFVNVFHNDDTIRILQLTSDTHNFTSEVNMTLGGQRSTLAKKLLVWNET</sequence>
<name>A0A9D4IXA2_DREPO</name>
<comment type="caution">
    <text evidence="1">The sequence shown here is derived from an EMBL/GenBank/DDBJ whole genome shotgun (WGS) entry which is preliminary data.</text>
</comment>
<evidence type="ECO:0000313" key="1">
    <source>
        <dbReference type="EMBL" id="KAH3787623.1"/>
    </source>
</evidence>
<protein>
    <submittedName>
        <fullName evidence="1">Uncharacterized protein</fullName>
    </submittedName>
</protein>
<reference evidence="1" key="1">
    <citation type="journal article" date="2019" name="bioRxiv">
        <title>The Genome of the Zebra Mussel, Dreissena polymorpha: A Resource for Invasive Species Research.</title>
        <authorList>
            <person name="McCartney M.A."/>
            <person name="Auch B."/>
            <person name="Kono T."/>
            <person name="Mallez S."/>
            <person name="Zhang Y."/>
            <person name="Obille A."/>
            <person name="Becker A."/>
            <person name="Abrahante J.E."/>
            <person name="Garbe J."/>
            <person name="Badalamenti J.P."/>
            <person name="Herman A."/>
            <person name="Mangelson H."/>
            <person name="Liachko I."/>
            <person name="Sullivan S."/>
            <person name="Sone E.D."/>
            <person name="Koren S."/>
            <person name="Silverstein K.A.T."/>
            <person name="Beckman K.B."/>
            <person name="Gohl D.M."/>
        </authorList>
    </citation>
    <scope>NUCLEOTIDE SEQUENCE</scope>
    <source>
        <strain evidence="1">Duluth1</strain>
        <tissue evidence="1">Whole animal</tissue>
    </source>
</reference>
<accession>A0A9D4IXA2</accession>
<dbReference type="EMBL" id="JAIWYP010000008">
    <property type="protein sequence ID" value="KAH3787623.1"/>
    <property type="molecule type" value="Genomic_DNA"/>
</dbReference>
<keyword evidence="2" id="KW-1185">Reference proteome</keyword>
<dbReference type="Proteomes" id="UP000828390">
    <property type="component" value="Unassembled WGS sequence"/>
</dbReference>
<gene>
    <name evidence="1" type="ORF">DPMN_165750</name>
</gene>
<dbReference type="AlphaFoldDB" id="A0A9D4IXA2"/>
<proteinExistence type="predicted"/>